<dbReference type="EMBL" id="CAJOBA010045678">
    <property type="protein sequence ID" value="CAF4180013.1"/>
    <property type="molecule type" value="Genomic_DNA"/>
</dbReference>
<comment type="caution">
    <text evidence="1">The sequence shown here is derived from an EMBL/GenBank/DDBJ whole genome shotgun (WGS) entry which is preliminary data.</text>
</comment>
<evidence type="ECO:0000313" key="4">
    <source>
        <dbReference type="EMBL" id="CAF4180013.1"/>
    </source>
</evidence>
<dbReference type="Proteomes" id="UP000681722">
    <property type="component" value="Unassembled WGS sequence"/>
</dbReference>
<dbReference type="OrthoDB" id="10050203at2759"/>
<evidence type="ECO:0000313" key="5">
    <source>
        <dbReference type="Proteomes" id="UP000663829"/>
    </source>
</evidence>
<dbReference type="Proteomes" id="UP000663829">
    <property type="component" value="Unassembled WGS sequence"/>
</dbReference>
<gene>
    <name evidence="1" type="ORF">GPM918_LOCUS9275</name>
    <name evidence="2" type="ORF">OVA965_LOCUS31664</name>
    <name evidence="3" type="ORF">SRO942_LOCUS9276</name>
    <name evidence="4" type="ORF">TMI583_LOCUS32501</name>
</gene>
<dbReference type="EMBL" id="CAJOBC010001707">
    <property type="protein sequence ID" value="CAF3694197.1"/>
    <property type="molecule type" value="Genomic_DNA"/>
</dbReference>
<evidence type="ECO:0000313" key="2">
    <source>
        <dbReference type="EMBL" id="CAF1370808.1"/>
    </source>
</evidence>
<dbReference type="EMBL" id="CAJNOK010024004">
    <property type="protein sequence ID" value="CAF1370808.1"/>
    <property type="molecule type" value="Genomic_DNA"/>
</dbReference>
<dbReference type="Proteomes" id="UP000682733">
    <property type="component" value="Unassembled WGS sequence"/>
</dbReference>
<sequence>MEEFKDLEDFEQIATSQQWNLHILRKGKMKLWNTKNKNYRTALKRVEYDRPPKFITKTDLTFKIDESIIDAQEPQLMYNQMRQLTKEFRTQAVTLYVQSVTRKYELLTNEIKRIIKGFPKENDDGFDCEPGYAAFKQYNEMREKRFNLEVEQSIYFLDEQRVEDETIINEAQLKLTEDEYQLLKLGPRFINDPQTAARRRTTELTTLKHKLLQNLYQISIKLHPRLNQSKTRNNASILDDIITFTQSQGNSQCPIIKKKKNYGRLVKRLKYKLRLFNIIIRKTDKSKVFHLGKLEDYQKKSIEYMEKTQVYQCLDTNDPLPDLIKRTNKYLLDLRLAKWISQKQYEQLCIRPNEVELAHLYYLPKAHRIGTPLRPIISGLKHPNIKISKFLDNLLRPLFYKTALQTTVTSGFELLQRLEE</sequence>
<name>A0A814AKW9_9BILA</name>
<dbReference type="EMBL" id="CAJNOQ010001707">
    <property type="protein sequence ID" value="CAF0913573.1"/>
    <property type="molecule type" value="Genomic_DNA"/>
</dbReference>
<evidence type="ECO:0000313" key="3">
    <source>
        <dbReference type="EMBL" id="CAF3694197.1"/>
    </source>
</evidence>
<proteinExistence type="predicted"/>
<accession>A0A814AKW9</accession>
<protein>
    <submittedName>
        <fullName evidence="1">Uncharacterized protein</fullName>
    </submittedName>
</protein>
<dbReference type="Proteomes" id="UP000677228">
    <property type="component" value="Unassembled WGS sequence"/>
</dbReference>
<organism evidence="1 5">
    <name type="scientific">Didymodactylos carnosus</name>
    <dbReference type="NCBI Taxonomy" id="1234261"/>
    <lineage>
        <taxon>Eukaryota</taxon>
        <taxon>Metazoa</taxon>
        <taxon>Spiralia</taxon>
        <taxon>Gnathifera</taxon>
        <taxon>Rotifera</taxon>
        <taxon>Eurotatoria</taxon>
        <taxon>Bdelloidea</taxon>
        <taxon>Philodinida</taxon>
        <taxon>Philodinidae</taxon>
        <taxon>Didymodactylos</taxon>
    </lineage>
</organism>
<keyword evidence="5" id="KW-1185">Reference proteome</keyword>
<reference evidence="1" key="1">
    <citation type="submission" date="2021-02" db="EMBL/GenBank/DDBJ databases">
        <authorList>
            <person name="Nowell W R."/>
        </authorList>
    </citation>
    <scope>NUCLEOTIDE SEQUENCE</scope>
</reference>
<dbReference type="AlphaFoldDB" id="A0A814AKW9"/>
<evidence type="ECO:0000313" key="1">
    <source>
        <dbReference type="EMBL" id="CAF0913573.1"/>
    </source>
</evidence>